<sequence length="163" mass="17441">MRSIPSVPPRGAAPCAVPVGPVDRAFRLLGEREGAPVEDSVRISDHSGRGNHLTKVTIPGGPADALIWSDEHHPVRPGHGSLSFHTWWRAAVVNDGRHTTMYVDGCPVARNPSAPAGGLTTLGLPWLLGGYEYGGKIDQIMYGRIGDVRVVDRALPVCDFMSS</sequence>
<dbReference type="SUPFAM" id="SSF49899">
    <property type="entry name" value="Concanavalin A-like lectins/glucanases"/>
    <property type="match status" value="1"/>
</dbReference>
<dbReference type="HOGENOM" id="CLU_1626153_0_0_11"/>
<dbReference type="eggNOG" id="COG1409">
    <property type="taxonomic scope" value="Bacteria"/>
</dbReference>
<comment type="caution">
    <text evidence="1">The sequence shown here is derived from an EMBL/GenBank/DDBJ whole genome shotgun (WGS) entry which is preliminary data.</text>
</comment>
<name>A0A0A0N8K0_STRRN</name>
<dbReference type="InterPro" id="IPR013320">
    <property type="entry name" value="ConA-like_dom_sf"/>
</dbReference>
<dbReference type="RefSeq" id="WP_020865765.1">
    <property type="nucleotide sequence ID" value="NC_022785.1"/>
</dbReference>
<dbReference type="Pfam" id="PF13385">
    <property type="entry name" value="Laminin_G_3"/>
    <property type="match status" value="1"/>
</dbReference>
<protein>
    <recommendedName>
        <fullName evidence="3">LamG-like jellyroll fold domain-containing protein</fullName>
    </recommendedName>
</protein>
<dbReference type="STRING" id="1343740.M271_03665"/>
<evidence type="ECO:0000313" key="1">
    <source>
        <dbReference type="EMBL" id="RLV75515.1"/>
    </source>
</evidence>
<evidence type="ECO:0000313" key="2">
    <source>
        <dbReference type="Proteomes" id="UP000281594"/>
    </source>
</evidence>
<accession>A0A0A0N8K0</accession>
<proteinExistence type="predicted"/>
<organism evidence="1 2">
    <name type="scientific">Streptomyces rapamycinicus (strain ATCC 29253 / DSM 41530 / NRRL 5491 / AYB-994)</name>
    <name type="common">Streptomyces hygroscopicus (strain ATCC 29253)</name>
    <dbReference type="NCBI Taxonomy" id="1343740"/>
    <lineage>
        <taxon>Bacteria</taxon>
        <taxon>Bacillati</taxon>
        <taxon>Actinomycetota</taxon>
        <taxon>Actinomycetes</taxon>
        <taxon>Kitasatosporales</taxon>
        <taxon>Streptomycetaceae</taxon>
        <taxon>Streptomyces</taxon>
        <taxon>Streptomyces violaceusniger group</taxon>
    </lineage>
</organism>
<dbReference type="KEGG" id="src:M271_03665"/>
<dbReference type="Proteomes" id="UP000281594">
    <property type="component" value="Unassembled WGS sequence"/>
</dbReference>
<dbReference type="EMBL" id="QYCY01000002">
    <property type="protein sequence ID" value="RLV75515.1"/>
    <property type="molecule type" value="Genomic_DNA"/>
</dbReference>
<dbReference type="AlphaFoldDB" id="A0A0A0N8K0"/>
<dbReference type="Gene3D" id="2.60.120.200">
    <property type="match status" value="1"/>
</dbReference>
<reference evidence="1 2" key="1">
    <citation type="journal article" date="2018" name="J. Biol. Chem.">
        <title>Discovery of the actinoplanic acid pathway in Streptomyces rapamycinicus reveals a genetically conserved synergism with rapamycin.</title>
        <authorList>
            <person name="Mrak P."/>
            <person name="Krastel P."/>
            <person name="Pivk Lukancic P."/>
            <person name="Tao J."/>
            <person name="Pistorius D."/>
            <person name="Moore C.M."/>
        </authorList>
    </citation>
    <scope>NUCLEOTIDE SEQUENCE [LARGE SCALE GENOMIC DNA]</scope>
    <source>
        <strain evidence="1 2">NRRL 5491</strain>
    </source>
</reference>
<gene>
    <name evidence="1" type="ORF">D3C57_139855</name>
</gene>
<evidence type="ECO:0008006" key="3">
    <source>
        <dbReference type="Google" id="ProtNLM"/>
    </source>
</evidence>